<evidence type="ECO:0008006" key="3">
    <source>
        <dbReference type="Google" id="ProtNLM"/>
    </source>
</evidence>
<organism evidence="1 2">
    <name type="scientific">Vigna unguiculata</name>
    <name type="common">Cowpea</name>
    <dbReference type="NCBI Taxonomy" id="3917"/>
    <lineage>
        <taxon>Eukaryota</taxon>
        <taxon>Viridiplantae</taxon>
        <taxon>Streptophyta</taxon>
        <taxon>Embryophyta</taxon>
        <taxon>Tracheophyta</taxon>
        <taxon>Spermatophyta</taxon>
        <taxon>Magnoliopsida</taxon>
        <taxon>eudicotyledons</taxon>
        <taxon>Gunneridae</taxon>
        <taxon>Pentapetalae</taxon>
        <taxon>rosids</taxon>
        <taxon>fabids</taxon>
        <taxon>Fabales</taxon>
        <taxon>Fabaceae</taxon>
        <taxon>Papilionoideae</taxon>
        <taxon>50 kb inversion clade</taxon>
        <taxon>NPAAA clade</taxon>
        <taxon>indigoferoid/millettioid clade</taxon>
        <taxon>Phaseoleae</taxon>
        <taxon>Vigna</taxon>
    </lineage>
</organism>
<proteinExistence type="predicted"/>
<protein>
    <recommendedName>
        <fullName evidence="3">Ulp1 protease family</fullName>
    </recommendedName>
</protein>
<accession>A0A4D6M806</accession>
<dbReference type="AlphaFoldDB" id="A0A4D6M806"/>
<reference evidence="1 2" key="1">
    <citation type="submission" date="2019-04" db="EMBL/GenBank/DDBJ databases">
        <title>An improved genome assembly and genetic linkage map for asparagus bean, Vigna unguiculata ssp. sesquipedialis.</title>
        <authorList>
            <person name="Xia Q."/>
            <person name="Zhang R."/>
            <person name="Dong Y."/>
        </authorList>
    </citation>
    <scope>NUCLEOTIDE SEQUENCE [LARGE SCALE GENOMIC DNA]</scope>
    <source>
        <tissue evidence="1">Leaf</tissue>
    </source>
</reference>
<sequence length="160" mass="18207">MKEDMVELCKEIFSRCHGGDDEGGQDVEGEGGDEIEVEAKLHEHDDEVRHEVPTVVERMNGDDVGKAFDLNSASDVGHCGEVLELQVIVPYVAEQTSITEFKVDFMRLYRSVTYFGVPYRYDCGVIVLKMMELWDGHKEYDGNSMPHYTNMMAMNPYTAR</sequence>
<name>A0A4D6M806_VIGUN</name>
<evidence type="ECO:0000313" key="1">
    <source>
        <dbReference type="EMBL" id="QCD96521.1"/>
    </source>
</evidence>
<evidence type="ECO:0000313" key="2">
    <source>
        <dbReference type="Proteomes" id="UP000501690"/>
    </source>
</evidence>
<dbReference type="EMBL" id="CP039350">
    <property type="protein sequence ID" value="QCD96521.1"/>
    <property type="molecule type" value="Genomic_DNA"/>
</dbReference>
<keyword evidence="2" id="KW-1185">Reference proteome</keyword>
<gene>
    <name evidence="1" type="ORF">DEO72_LG6g1225</name>
</gene>
<dbReference type="Proteomes" id="UP000501690">
    <property type="component" value="Linkage Group LG6"/>
</dbReference>